<proteinExistence type="predicted"/>
<dbReference type="Proteomes" id="UP000712281">
    <property type="component" value="Unassembled WGS sequence"/>
</dbReference>
<dbReference type="AlphaFoldDB" id="A0A8S9LJ84"/>
<name>A0A8S9LJ84_BRACR</name>
<comment type="caution">
    <text evidence="1">The sequence shown here is derived from an EMBL/GenBank/DDBJ whole genome shotgun (WGS) entry which is preliminary data.</text>
</comment>
<evidence type="ECO:0000313" key="1">
    <source>
        <dbReference type="EMBL" id="KAF2606061.1"/>
    </source>
</evidence>
<reference evidence="1" key="1">
    <citation type="submission" date="2019-12" db="EMBL/GenBank/DDBJ databases">
        <title>Genome sequencing and annotation of Brassica cretica.</title>
        <authorList>
            <person name="Studholme D.J."/>
            <person name="Sarris P.F."/>
        </authorList>
    </citation>
    <scope>NUCLEOTIDE SEQUENCE</scope>
    <source>
        <strain evidence="1">PFS-001/15</strain>
        <tissue evidence="1">Leaf</tissue>
    </source>
</reference>
<evidence type="ECO:0000313" key="2">
    <source>
        <dbReference type="Proteomes" id="UP000712281"/>
    </source>
</evidence>
<organism evidence="1 2">
    <name type="scientific">Brassica cretica</name>
    <name type="common">Mustard</name>
    <dbReference type="NCBI Taxonomy" id="69181"/>
    <lineage>
        <taxon>Eukaryota</taxon>
        <taxon>Viridiplantae</taxon>
        <taxon>Streptophyta</taxon>
        <taxon>Embryophyta</taxon>
        <taxon>Tracheophyta</taxon>
        <taxon>Spermatophyta</taxon>
        <taxon>Magnoliopsida</taxon>
        <taxon>eudicotyledons</taxon>
        <taxon>Gunneridae</taxon>
        <taxon>Pentapetalae</taxon>
        <taxon>rosids</taxon>
        <taxon>malvids</taxon>
        <taxon>Brassicales</taxon>
        <taxon>Brassicaceae</taxon>
        <taxon>Brassiceae</taxon>
        <taxon>Brassica</taxon>
    </lineage>
</organism>
<gene>
    <name evidence="1" type="ORF">F2Q68_00043267</name>
</gene>
<sequence length="54" mass="6140">MVEQLIRLIVHSGQDSVTEWSIENEGLVSRCLCLKTVSRSLCFLWSSRGVEQSE</sequence>
<dbReference type="EMBL" id="QGKW02000276">
    <property type="protein sequence ID" value="KAF2606061.1"/>
    <property type="molecule type" value="Genomic_DNA"/>
</dbReference>
<accession>A0A8S9LJ84</accession>
<protein>
    <submittedName>
        <fullName evidence="1">Uncharacterized protein</fullName>
    </submittedName>
</protein>